<evidence type="ECO:0000256" key="3">
    <source>
        <dbReference type="SAM" id="MobiDB-lite"/>
    </source>
</evidence>
<dbReference type="InterPro" id="IPR052414">
    <property type="entry name" value="U3_snoRNA-assoc_WDR"/>
</dbReference>
<evidence type="ECO:0000256" key="1">
    <source>
        <dbReference type="ARBA" id="ARBA00004123"/>
    </source>
</evidence>
<dbReference type="GO" id="GO:0005730">
    <property type="term" value="C:nucleolus"/>
    <property type="evidence" value="ECO:0007669"/>
    <property type="project" value="TreeGrafter"/>
</dbReference>
<evidence type="ECO:0000313" key="4">
    <source>
        <dbReference type="EMBL" id="OII75248.1"/>
    </source>
</evidence>
<protein>
    <submittedName>
        <fullName evidence="4">Uncharacterized protein</fullName>
    </submittedName>
</protein>
<dbReference type="PANTHER" id="PTHR44267:SF1">
    <property type="entry name" value="WD REPEAT-CONTAINING PROTEIN 43"/>
    <property type="match status" value="1"/>
</dbReference>
<dbReference type="GO" id="GO:0000462">
    <property type="term" value="P:maturation of SSU-rRNA from tricistronic rRNA transcript (SSU-rRNA, 5.8S rRNA, LSU-rRNA)"/>
    <property type="evidence" value="ECO:0007669"/>
    <property type="project" value="TreeGrafter"/>
</dbReference>
<comment type="subcellular location">
    <subcellularLocation>
        <location evidence="1">Nucleus</location>
    </subcellularLocation>
</comment>
<feature type="compositionally biased region" description="Acidic residues" evidence="3">
    <location>
        <begin position="213"/>
        <end position="259"/>
    </location>
</feature>
<organism evidence="4 5">
    <name type="scientific">Cryptosporidium ubiquitum</name>
    <dbReference type="NCBI Taxonomy" id="857276"/>
    <lineage>
        <taxon>Eukaryota</taxon>
        <taxon>Sar</taxon>
        <taxon>Alveolata</taxon>
        <taxon>Apicomplexa</taxon>
        <taxon>Conoidasida</taxon>
        <taxon>Coccidia</taxon>
        <taxon>Eucoccidiorida</taxon>
        <taxon>Eimeriorina</taxon>
        <taxon>Cryptosporidiidae</taxon>
        <taxon>Cryptosporidium</taxon>
    </lineage>
</organism>
<keyword evidence="5" id="KW-1185">Reference proteome</keyword>
<feature type="region of interest" description="Disordered" evidence="3">
    <location>
        <begin position="1"/>
        <end position="23"/>
    </location>
</feature>
<feature type="region of interest" description="Disordered" evidence="3">
    <location>
        <begin position="202"/>
        <end position="309"/>
    </location>
</feature>
<evidence type="ECO:0000313" key="5">
    <source>
        <dbReference type="Proteomes" id="UP000186176"/>
    </source>
</evidence>
<comment type="caution">
    <text evidence="4">The sequence shown here is derived from an EMBL/GenBank/DDBJ whole genome shotgun (WGS) entry which is preliminary data.</text>
</comment>
<gene>
    <name evidence="4" type="ORF">cubi_03727</name>
</gene>
<dbReference type="GeneID" id="39980520"/>
<dbReference type="PANTHER" id="PTHR44267">
    <property type="entry name" value="WD REPEAT-CONTAINING PROTEIN 43"/>
    <property type="match status" value="1"/>
</dbReference>
<proteinExistence type="predicted"/>
<sequence length="309" mass="35685">MEEHSEQYSLHSPKKVRKTDVKEVGEMSGRIPKENNEFSGASNQSVTIVSILRQGIQSKDKNMLENALSHNDSKIIRSSVNQISDVNSLELFEEVMNRIEDNPMKLLELSNWVTVLLERIGKQVVAFKGDTNRISLILNQMERLNEIISMRLSYNQDLITLQSTLDIFQHIIEENKLITEMCNKLSSESDNALITYQFEAEQENDENDHFDNNEEDEEDGNDDDDDDDDDEDEDEDEDDDEDDDDNKDGGNEEDIDSDDEKNNESHNIRQIKNTKNEDEEDDDEDDEEDEEDDDEDEEDDDEDDGVSSE</sequence>
<reference evidence="4 5" key="1">
    <citation type="submission" date="2016-10" db="EMBL/GenBank/DDBJ databases">
        <title>Reductive evolution of mitochondrial metabolism and differential evolution of invasion-related proteins in Cryptosporidium.</title>
        <authorList>
            <person name="Liu S."/>
            <person name="Roellig D.M."/>
            <person name="Guo Y."/>
            <person name="Li N."/>
            <person name="Frace M.A."/>
            <person name="Tang K."/>
            <person name="Zhang L."/>
            <person name="Feng Y."/>
            <person name="Xiao L."/>
        </authorList>
    </citation>
    <scope>NUCLEOTIDE SEQUENCE [LARGE SCALE GENOMIC DNA]</scope>
    <source>
        <strain evidence="4">39726</strain>
    </source>
</reference>
<evidence type="ECO:0000256" key="2">
    <source>
        <dbReference type="ARBA" id="ARBA00023242"/>
    </source>
</evidence>
<dbReference type="AlphaFoldDB" id="A0A1J4MM23"/>
<dbReference type="EMBL" id="LRBP01000003">
    <property type="protein sequence ID" value="OII75248.1"/>
    <property type="molecule type" value="Genomic_DNA"/>
</dbReference>
<keyword evidence="2" id="KW-0539">Nucleus</keyword>
<dbReference type="RefSeq" id="XP_028876260.1">
    <property type="nucleotide sequence ID" value="XM_029020741.1"/>
</dbReference>
<feature type="compositionally biased region" description="Acidic residues" evidence="3">
    <location>
        <begin position="277"/>
        <end position="309"/>
    </location>
</feature>
<name>A0A1J4MM23_9CRYT</name>
<dbReference type="VEuPathDB" id="CryptoDB:cubi_03727"/>
<dbReference type="OrthoDB" id="30195at2759"/>
<dbReference type="Proteomes" id="UP000186176">
    <property type="component" value="Unassembled WGS sequence"/>
</dbReference>
<accession>A0A1J4MM23</accession>